<accession>A0ABZ2KYT6</accession>
<evidence type="ECO:0000256" key="1">
    <source>
        <dbReference type="SAM" id="MobiDB-lite"/>
    </source>
</evidence>
<dbReference type="EMBL" id="CP089983">
    <property type="protein sequence ID" value="WXB03250.1"/>
    <property type="molecule type" value="Genomic_DNA"/>
</dbReference>
<organism evidence="2 3">
    <name type="scientific">Pendulispora rubella</name>
    <dbReference type="NCBI Taxonomy" id="2741070"/>
    <lineage>
        <taxon>Bacteria</taxon>
        <taxon>Pseudomonadati</taxon>
        <taxon>Myxococcota</taxon>
        <taxon>Myxococcia</taxon>
        <taxon>Myxococcales</taxon>
        <taxon>Sorangiineae</taxon>
        <taxon>Pendulisporaceae</taxon>
        <taxon>Pendulispora</taxon>
    </lineage>
</organism>
<dbReference type="Gene3D" id="2.40.350.10">
    <property type="entry name" value="SO1590-like"/>
    <property type="match status" value="1"/>
</dbReference>
<name>A0ABZ2KYT6_9BACT</name>
<dbReference type="InterPro" id="IPR023159">
    <property type="entry name" value="SO1590-like_sf"/>
</dbReference>
<dbReference type="Proteomes" id="UP001374803">
    <property type="component" value="Chromosome"/>
</dbReference>
<dbReference type="SUPFAM" id="SSF159238">
    <property type="entry name" value="SO1590-like"/>
    <property type="match status" value="1"/>
</dbReference>
<dbReference type="Pfam" id="PF11528">
    <property type="entry name" value="DUF3224"/>
    <property type="match status" value="1"/>
</dbReference>
<evidence type="ECO:0000313" key="2">
    <source>
        <dbReference type="EMBL" id="WXB03250.1"/>
    </source>
</evidence>
<dbReference type="RefSeq" id="WP_394832879.1">
    <property type="nucleotide sequence ID" value="NZ_CP089929.1"/>
</dbReference>
<gene>
    <name evidence="2" type="ORF">LVJ94_40895</name>
</gene>
<keyword evidence="3" id="KW-1185">Reference proteome</keyword>
<protein>
    <submittedName>
        <fullName evidence="2">DUF3224 domain-containing protein</fullName>
    </submittedName>
</protein>
<evidence type="ECO:0000313" key="3">
    <source>
        <dbReference type="Proteomes" id="UP001374803"/>
    </source>
</evidence>
<reference evidence="2" key="1">
    <citation type="submission" date="2021-12" db="EMBL/GenBank/DDBJ databases">
        <title>Discovery of the Pendulisporaceae a myxobacterial family with distinct sporulation behavior and unique specialized metabolism.</title>
        <authorList>
            <person name="Garcia R."/>
            <person name="Popoff A."/>
            <person name="Bader C.D."/>
            <person name="Loehr J."/>
            <person name="Walesch S."/>
            <person name="Walt C."/>
            <person name="Boldt J."/>
            <person name="Bunk B."/>
            <person name="Haeckl F.J.F.P.J."/>
            <person name="Gunesch A.P."/>
            <person name="Birkelbach J."/>
            <person name="Nuebel U."/>
            <person name="Pietschmann T."/>
            <person name="Bach T."/>
            <person name="Mueller R."/>
        </authorList>
    </citation>
    <scope>NUCLEOTIDE SEQUENCE</scope>
    <source>
        <strain evidence="2">MSr11367</strain>
    </source>
</reference>
<proteinExistence type="predicted"/>
<sequence>MSHHARGQFHVTKNAQPPYDTDDGVILGRTTIQKQFEGDLEGTSVVEMLSAIAPVPESMAYVAIERVRGRLHGKSGSFVLQHTGSMNRGNSSLIITVVPDTGTEALKGIAGSMSIDFADGQRTYAFDYTLAD</sequence>
<feature type="region of interest" description="Disordered" evidence="1">
    <location>
        <begin position="1"/>
        <end position="22"/>
    </location>
</feature>
<dbReference type="InterPro" id="IPR021607">
    <property type="entry name" value="DUF3224"/>
</dbReference>